<dbReference type="KEGG" id="cbw:RR42_s0620"/>
<name>A0A0C4YNQ0_9BURK</name>
<dbReference type="Proteomes" id="UP000031843">
    <property type="component" value="Chromosome secondary"/>
</dbReference>
<dbReference type="EMBL" id="CP010537">
    <property type="protein sequence ID" value="AJG22211.1"/>
    <property type="molecule type" value="Genomic_DNA"/>
</dbReference>
<reference evidence="1 2" key="1">
    <citation type="journal article" date="2015" name="Genome Announc.">
        <title>Complete Genome Sequence of Cupriavidus basilensis 4G11, Isolated from the Oak Ridge Field Research Center Site.</title>
        <authorList>
            <person name="Ray J."/>
            <person name="Waters R.J."/>
            <person name="Skerker J.M."/>
            <person name="Kuehl J.V."/>
            <person name="Price M.N."/>
            <person name="Huang J."/>
            <person name="Chakraborty R."/>
            <person name="Arkin A.P."/>
            <person name="Deutschbauer A."/>
        </authorList>
    </citation>
    <scope>NUCLEOTIDE SEQUENCE [LARGE SCALE GENOMIC DNA]</scope>
    <source>
        <strain evidence="1">4G11</strain>
    </source>
</reference>
<dbReference type="AlphaFoldDB" id="A0A0C4YNQ0"/>
<dbReference type="InterPro" id="IPR029035">
    <property type="entry name" value="DHS-like_NAD/FAD-binding_dom"/>
</dbReference>
<organism evidence="1 2">
    <name type="scientific">Cupriavidus basilensis</name>
    <dbReference type="NCBI Taxonomy" id="68895"/>
    <lineage>
        <taxon>Bacteria</taxon>
        <taxon>Pseudomonadati</taxon>
        <taxon>Pseudomonadota</taxon>
        <taxon>Betaproteobacteria</taxon>
        <taxon>Burkholderiales</taxon>
        <taxon>Burkholderiaceae</taxon>
        <taxon>Cupriavidus</taxon>
    </lineage>
</organism>
<protein>
    <submittedName>
        <fullName evidence="1">USG protein</fullName>
    </submittedName>
</protein>
<dbReference type="STRING" id="68895.RR42_s0620"/>
<sequence>MPFWMNANGDKVARPYTPELKMTFKIDTLPDYSALQQFARSLWRDGTVRGAAVLVGAGFSKNALFPAKDSRQPLLWGDLCDAMVEQLYPGRKGSAPTNPLRIAEEYRTYFGQAALDDFIRSHFPDRAWQPGALHTELLEFPWSDVLTTNWDTLLERTAESTFEQRYDLVRLEADLPHARAPRVVKLHGSIGDEGPLIFAEEDYRTYPSKHAAFVNLARQIFIENELCLIGFSGDDPNFLEWTGWVRDQLGGKARRVYLVGNLDLAPAKRKFLESRNIAPIDFAPALVATPKAARHAEATKLFFEALHAARPRLMHNWAPAEPGSFPLRRAGQDAHTKARKDDAFAADLLQQTAAVIKSDRETYPGWLVCPASLRDQMRHRSDEAWLLRASVLERFEVTERAAILREFLWQRTVSYSWISNQLFEALSTLLDARPVSVDEDVLCEFAVALMRRARLHPDEKAFLKWEDFVTQLAPSSDETRMEARYQKCLFERDQLKLHELADSVSLLESPDPVWMLRRAGLLTEIGFHGHATKLIRDAATELERRYRLDRSSIWIRARLGWAEWISRGTYAGAFQAPVDAPKAREFKELLVAPRDEIERIETMATEHYAKQKLDETGFKLLFEPGHYRESRQLAPDTVDSSAAAAFYQLDQLMEVVGLPIRTSGVNFCADAVGAVAKITYHRTVDWYIWLMRGMHSHYDKTFDVYFSRIAVAQLPDEVSSGLISVVRAGADFWVSRLETSQGKEQAEDRSGAIDRLRLHLTVLSRLAVRMSEDDAQATLLYALSLARRSSMQFHWILEAVNELANQSVAALPPSRQSKLAWEIIDFPLAAEAQSDTRWWPDIINRIWNLVPDRSGEDARWQQRIQQLLVAAKRGQPSRREAVYRLSYLSLRESLKADERASFGDVLWSDVDAQSGLPADTGLLSSALANLPSPSAIDPRETVCAVLFQGGQTGGLEAPKLLDTRVLDQKLQNMQSYVLAAQIGIRPDHQQAQRLFDELVAWDPVSVEPRDPIDDSWRKNFLDGMRRHVGTVLTELCAPALDPTSKTAGRVSTLRTWILKSREWHGLPAMPAFLDTVPDLAGDLATLIRRALFGSYSHRVWNGVTALRKWATLVQNGSGVALPDHLIDQLVSTIETRHEHGLPALLYTARHFLERNLIPAAGVSRLLPALEDLWIESQYLDTEATGRRAISLSLVRAECVRLAYAMKSRISDDGTLDQWIEAGKSDPLPEVRNALLDAEP</sequence>
<evidence type="ECO:0000313" key="1">
    <source>
        <dbReference type="EMBL" id="AJG22211.1"/>
    </source>
</evidence>
<accession>A0A0C4YNQ0</accession>
<gene>
    <name evidence="1" type="ORF">RR42_s0620</name>
</gene>
<evidence type="ECO:0000313" key="2">
    <source>
        <dbReference type="Proteomes" id="UP000031843"/>
    </source>
</evidence>
<dbReference type="Pfam" id="PF13289">
    <property type="entry name" value="SIR2_2"/>
    <property type="match status" value="1"/>
</dbReference>
<proteinExistence type="predicted"/>
<keyword evidence="2" id="KW-1185">Reference proteome</keyword>
<dbReference type="SUPFAM" id="SSF52467">
    <property type="entry name" value="DHS-like NAD/FAD-binding domain"/>
    <property type="match status" value="1"/>
</dbReference>